<accession>D0W7L5</accession>
<evidence type="ECO:0000313" key="2">
    <source>
        <dbReference type="Proteomes" id="UP000003843"/>
    </source>
</evidence>
<reference evidence="1 2" key="1">
    <citation type="submission" date="2009-10" db="EMBL/GenBank/DDBJ databases">
        <authorList>
            <person name="Weinstock G."/>
            <person name="Sodergren E."/>
            <person name="Clifton S."/>
            <person name="Fulton L."/>
            <person name="Fulton B."/>
            <person name="Courtney L."/>
            <person name="Fronick C."/>
            <person name="Harrison M."/>
            <person name="Strong C."/>
            <person name="Farmer C."/>
            <person name="Delahaunty K."/>
            <person name="Markovic C."/>
            <person name="Hall O."/>
            <person name="Minx P."/>
            <person name="Tomlinson C."/>
            <person name="Mitreva M."/>
            <person name="Nelson J."/>
            <person name="Hou S."/>
            <person name="Wollam A."/>
            <person name="Pepin K.H."/>
            <person name="Johnson M."/>
            <person name="Bhonagiri V."/>
            <person name="Nash W.E."/>
            <person name="Warren W."/>
            <person name="Chinwalla A."/>
            <person name="Mardis E.R."/>
            <person name="Wilson R.K."/>
        </authorList>
    </citation>
    <scope>NUCLEOTIDE SEQUENCE [LARGE SCALE GENOMIC DNA]</scope>
    <source>
        <strain evidence="1 2">ATCC 23970</strain>
    </source>
</reference>
<name>D0W7L5_NEILA</name>
<organism evidence="1 2">
    <name type="scientific">Neisseria lactamica ATCC 23970</name>
    <dbReference type="NCBI Taxonomy" id="546265"/>
    <lineage>
        <taxon>Bacteria</taxon>
        <taxon>Pseudomonadati</taxon>
        <taxon>Pseudomonadota</taxon>
        <taxon>Betaproteobacteria</taxon>
        <taxon>Neisseriales</taxon>
        <taxon>Neisseriaceae</taxon>
        <taxon>Neisseria</taxon>
    </lineage>
</organism>
<protein>
    <submittedName>
        <fullName evidence="1">Uncharacterized protein</fullName>
    </submittedName>
</protein>
<dbReference type="EMBL" id="ACEQ02000005">
    <property type="protein sequence ID" value="EEZ76399.1"/>
    <property type="molecule type" value="Genomic_DNA"/>
</dbReference>
<evidence type="ECO:0000313" key="1">
    <source>
        <dbReference type="EMBL" id="EEZ76399.1"/>
    </source>
</evidence>
<sequence>MIVPDYGFARDYAPFFRADKGKLPTISGIGKNKLKHFQPDR</sequence>
<proteinExistence type="predicted"/>
<dbReference type="AlphaFoldDB" id="D0W7L5"/>
<gene>
    <name evidence="1" type="ORF">NEILACOT_03514</name>
</gene>
<dbReference type="Proteomes" id="UP000003843">
    <property type="component" value="Unassembled WGS sequence"/>
</dbReference>
<comment type="caution">
    <text evidence="1">The sequence shown here is derived from an EMBL/GenBank/DDBJ whole genome shotgun (WGS) entry which is preliminary data.</text>
</comment>